<evidence type="ECO:0000256" key="2">
    <source>
        <dbReference type="ARBA" id="ARBA00023125"/>
    </source>
</evidence>
<dbReference type="Ensembl" id="ENSNFUT00015046111.1">
    <property type="protein sequence ID" value="ENSNFUP00015044184.1"/>
    <property type="gene ID" value="ENSNFUG00015021028.1"/>
</dbReference>
<dbReference type="PROSITE" id="PS51294">
    <property type="entry name" value="HTH_MYB"/>
    <property type="match status" value="1"/>
</dbReference>
<feature type="domain" description="HTH myb-type" evidence="5">
    <location>
        <begin position="22"/>
        <end position="70"/>
    </location>
</feature>
<evidence type="ECO:0000256" key="1">
    <source>
        <dbReference type="ARBA" id="ARBA00023015"/>
    </source>
</evidence>
<organism evidence="6 7">
    <name type="scientific">Nothobranchius furzeri</name>
    <name type="common">Turquoise killifish</name>
    <dbReference type="NCBI Taxonomy" id="105023"/>
    <lineage>
        <taxon>Eukaryota</taxon>
        <taxon>Metazoa</taxon>
        <taxon>Chordata</taxon>
        <taxon>Craniata</taxon>
        <taxon>Vertebrata</taxon>
        <taxon>Euteleostomi</taxon>
        <taxon>Actinopterygii</taxon>
        <taxon>Neopterygii</taxon>
        <taxon>Teleostei</taxon>
        <taxon>Neoteleostei</taxon>
        <taxon>Acanthomorphata</taxon>
        <taxon>Ovalentaria</taxon>
        <taxon>Atherinomorphae</taxon>
        <taxon>Cyprinodontiformes</taxon>
        <taxon>Nothobranchiidae</taxon>
        <taxon>Nothobranchius</taxon>
    </lineage>
</organism>
<reference evidence="6" key="3">
    <citation type="submission" date="2025-09" db="UniProtKB">
        <authorList>
            <consortium name="Ensembl"/>
        </authorList>
    </citation>
    <scope>IDENTIFICATION</scope>
</reference>
<dbReference type="GO" id="GO:0042796">
    <property type="term" value="P:snRNA transcription by RNA polymerase III"/>
    <property type="evidence" value="ECO:0007669"/>
    <property type="project" value="TreeGrafter"/>
</dbReference>
<keyword evidence="4" id="KW-0539">Nucleus</keyword>
<dbReference type="CDD" id="cd00167">
    <property type="entry name" value="SANT"/>
    <property type="match status" value="1"/>
</dbReference>
<proteinExistence type="predicted"/>
<dbReference type="InterPro" id="IPR051575">
    <property type="entry name" value="Myb-like_DNA-bd"/>
</dbReference>
<dbReference type="GO" id="GO:0042795">
    <property type="term" value="P:snRNA transcription by RNA polymerase II"/>
    <property type="evidence" value="ECO:0007669"/>
    <property type="project" value="TreeGrafter"/>
</dbReference>
<dbReference type="GO" id="GO:0019185">
    <property type="term" value="C:snRNA-activating protein complex"/>
    <property type="evidence" value="ECO:0007669"/>
    <property type="project" value="TreeGrafter"/>
</dbReference>
<keyword evidence="7" id="KW-1185">Reference proteome</keyword>
<accession>A0A8C6VVX3</accession>
<sequence length="91" mass="10827">MSTANEDETAFMCLQMFQRFVSKSLRRSSWTAEEDARFKALVEKMRIGNYIPYTQSQLLNRWMQVLDPRLKKGPWTKEEDQVFSGGETRNW</sequence>
<dbReference type="GO" id="GO:0000978">
    <property type="term" value="F:RNA polymerase II cis-regulatory region sequence-specific DNA binding"/>
    <property type="evidence" value="ECO:0007669"/>
    <property type="project" value="TreeGrafter"/>
</dbReference>
<keyword evidence="3" id="KW-0804">Transcription</keyword>
<evidence type="ECO:0000313" key="6">
    <source>
        <dbReference type="Ensembl" id="ENSNFUP00015044184.1"/>
    </source>
</evidence>
<dbReference type="InterPro" id="IPR017930">
    <property type="entry name" value="Myb_dom"/>
</dbReference>
<reference evidence="6" key="1">
    <citation type="submission" date="2014-08" db="EMBL/GenBank/DDBJ databases">
        <authorList>
            <person name="Senf B."/>
            <person name="Petzold A."/>
            <person name="Downie B.R."/>
            <person name="Koch P."/>
            <person name="Platzer M."/>
        </authorList>
    </citation>
    <scope>NUCLEOTIDE SEQUENCE [LARGE SCALE GENOMIC DNA]</scope>
    <source>
        <strain evidence="6">GRZ</strain>
    </source>
</reference>
<protein>
    <recommendedName>
        <fullName evidence="5">HTH myb-type domain-containing protein</fullName>
    </recommendedName>
</protein>
<keyword evidence="1" id="KW-0805">Transcription regulation</keyword>
<dbReference type="PANTHER" id="PTHR46621:SF1">
    <property type="entry name" value="SNRNA-ACTIVATING PROTEIN COMPLEX SUBUNIT 4"/>
    <property type="match status" value="1"/>
</dbReference>
<dbReference type="InterPro" id="IPR001005">
    <property type="entry name" value="SANT/Myb"/>
</dbReference>
<evidence type="ECO:0000256" key="4">
    <source>
        <dbReference type="ARBA" id="ARBA00023242"/>
    </source>
</evidence>
<dbReference type="PANTHER" id="PTHR46621">
    <property type="entry name" value="SNRNA-ACTIVATING PROTEIN COMPLEX SUBUNIT 4"/>
    <property type="match status" value="1"/>
</dbReference>
<dbReference type="AlphaFoldDB" id="A0A8C6VVX3"/>
<dbReference type="Gene3D" id="1.10.10.60">
    <property type="entry name" value="Homeodomain-like"/>
    <property type="match status" value="1"/>
</dbReference>
<dbReference type="Pfam" id="PF13921">
    <property type="entry name" value="Myb_DNA-bind_6"/>
    <property type="match status" value="1"/>
</dbReference>
<evidence type="ECO:0000313" key="7">
    <source>
        <dbReference type="Proteomes" id="UP000694548"/>
    </source>
</evidence>
<dbReference type="GeneTree" id="ENSGT00940000178261"/>
<dbReference type="InterPro" id="IPR009057">
    <property type="entry name" value="Homeodomain-like_sf"/>
</dbReference>
<evidence type="ECO:0000256" key="3">
    <source>
        <dbReference type="ARBA" id="ARBA00023163"/>
    </source>
</evidence>
<dbReference type="GO" id="GO:0001006">
    <property type="term" value="F:RNA polymerase III type 3 promoter sequence-specific DNA binding"/>
    <property type="evidence" value="ECO:0007669"/>
    <property type="project" value="TreeGrafter"/>
</dbReference>
<dbReference type="Proteomes" id="UP000694548">
    <property type="component" value="Chromosome sgr11"/>
</dbReference>
<name>A0A8C6VVX3_NOTFU</name>
<reference evidence="6" key="2">
    <citation type="submission" date="2025-08" db="UniProtKB">
        <authorList>
            <consortium name="Ensembl"/>
        </authorList>
    </citation>
    <scope>IDENTIFICATION</scope>
</reference>
<keyword evidence="2" id="KW-0238">DNA-binding</keyword>
<dbReference type="SUPFAM" id="SSF46689">
    <property type="entry name" value="Homeodomain-like"/>
    <property type="match status" value="1"/>
</dbReference>
<evidence type="ECO:0000259" key="5">
    <source>
        <dbReference type="PROSITE" id="PS51294"/>
    </source>
</evidence>